<accession>A0ABW4DLV9</accession>
<name>A0ABW4DLV9_9LACO</name>
<keyword evidence="1" id="KW-0472">Membrane</keyword>
<evidence type="ECO:0000313" key="3">
    <source>
        <dbReference type="Proteomes" id="UP001597244"/>
    </source>
</evidence>
<sequence>MSVLFILLFIVSFLLGMGLIVWRLINIYRKKPTEIKGISFGKLIIGTAIVFVISIIGATATNQSTSSSAEIKTVVAITKKQRQAVSTDKVDEKERSADLAKKYLAAKAASESLATIQSSIAEKDAAAVSISELASSKASVASEEAVSRSAAASSSQAAAQALSLANSQSASTAAASRQAAATAAAASAPATSAPTNNGDIVTGKQGTIIGNINSKIYHVPGQAGYHMNSANARYFNTEQEAINAGYRKALR</sequence>
<protein>
    <submittedName>
        <fullName evidence="2">DNA-entry nuclease</fullName>
    </submittedName>
</protein>
<feature type="transmembrane region" description="Helical" evidence="1">
    <location>
        <begin position="37"/>
        <end position="58"/>
    </location>
</feature>
<proteinExistence type="predicted"/>
<dbReference type="InterPro" id="IPR035451">
    <property type="entry name" value="Ada-like_dom_sf"/>
</dbReference>
<dbReference type="SUPFAM" id="SSF57884">
    <property type="entry name" value="Ada DNA repair protein, N-terminal domain (N-Ada 10)"/>
    <property type="match status" value="1"/>
</dbReference>
<evidence type="ECO:0000256" key="1">
    <source>
        <dbReference type="SAM" id="Phobius"/>
    </source>
</evidence>
<feature type="transmembrane region" description="Helical" evidence="1">
    <location>
        <begin position="6"/>
        <end position="25"/>
    </location>
</feature>
<evidence type="ECO:0000313" key="2">
    <source>
        <dbReference type="EMBL" id="MFD1464982.1"/>
    </source>
</evidence>
<dbReference type="Proteomes" id="UP001597244">
    <property type="component" value="Unassembled WGS sequence"/>
</dbReference>
<comment type="caution">
    <text evidence="2">The sequence shown here is derived from an EMBL/GenBank/DDBJ whole genome shotgun (WGS) entry which is preliminary data.</text>
</comment>
<organism evidence="2 3">
    <name type="scientific">Lapidilactobacillus mulanensis</name>
    <dbReference type="NCBI Taxonomy" id="2485999"/>
    <lineage>
        <taxon>Bacteria</taxon>
        <taxon>Bacillati</taxon>
        <taxon>Bacillota</taxon>
        <taxon>Bacilli</taxon>
        <taxon>Lactobacillales</taxon>
        <taxon>Lactobacillaceae</taxon>
        <taxon>Lapidilactobacillus</taxon>
    </lineage>
</organism>
<gene>
    <name evidence="2" type="ORF">ACFQ4L_02610</name>
</gene>
<reference evidence="3" key="1">
    <citation type="journal article" date="2019" name="Int. J. Syst. Evol. Microbiol.">
        <title>The Global Catalogue of Microorganisms (GCM) 10K type strain sequencing project: providing services to taxonomists for standard genome sequencing and annotation.</title>
        <authorList>
            <consortium name="The Broad Institute Genomics Platform"/>
            <consortium name="The Broad Institute Genome Sequencing Center for Infectious Disease"/>
            <person name="Wu L."/>
            <person name="Ma J."/>
        </authorList>
    </citation>
    <scope>NUCLEOTIDE SEQUENCE [LARGE SCALE GENOMIC DNA]</scope>
    <source>
        <strain evidence="3">CCM 8951</strain>
    </source>
</reference>
<keyword evidence="1" id="KW-0812">Transmembrane</keyword>
<dbReference type="EMBL" id="JBHTOF010000021">
    <property type="protein sequence ID" value="MFD1464982.1"/>
    <property type="molecule type" value="Genomic_DNA"/>
</dbReference>
<dbReference type="RefSeq" id="WP_125578401.1">
    <property type="nucleotide sequence ID" value="NZ_JBHTOF010000021.1"/>
</dbReference>
<keyword evidence="1" id="KW-1133">Transmembrane helix</keyword>
<keyword evidence="3" id="KW-1185">Reference proteome</keyword>
<dbReference type="Gene3D" id="3.40.10.10">
    <property type="entry name" value="DNA Methylphosphotriester Repair Domain"/>
    <property type="match status" value="1"/>
</dbReference>